<proteinExistence type="predicted"/>
<name>A0A6A5UBP3_9PLEO</name>
<reference evidence="2" key="1">
    <citation type="journal article" date="2020" name="Stud. Mycol.">
        <title>101 Dothideomycetes genomes: a test case for predicting lifestyles and emergence of pathogens.</title>
        <authorList>
            <person name="Haridas S."/>
            <person name="Albert R."/>
            <person name="Binder M."/>
            <person name="Bloem J."/>
            <person name="Labutti K."/>
            <person name="Salamov A."/>
            <person name="Andreopoulos B."/>
            <person name="Baker S."/>
            <person name="Barry K."/>
            <person name="Bills G."/>
            <person name="Bluhm B."/>
            <person name="Cannon C."/>
            <person name="Castanera R."/>
            <person name="Culley D."/>
            <person name="Daum C."/>
            <person name="Ezra D."/>
            <person name="Gonzalez J."/>
            <person name="Henrissat B."/>
            <person name="Kuo A."/>
            <person name="Liang C."/>
            <person name="Lipzen A."/>
            <person name="Lutzoni F."/>
            <person name="Magnuson J."/>
            <person name="Mondo S."/>
            <person name="Nolan M."/>
            <person name="Ohm R."/>
            <person name="Pangilinan J."/>
            <person name="Park H.-J."/>
            <person name="Ramirez L."/>
            <person name="Alfaro M."/>
            <person name="Sun H."/>
            <person name="Tritt A."/>
            <person name="Yoshinaga Y."/>
            <person name="Zwiers L.-H."/>
            <person name="Turgeon B."/>
            <person name="Goodwin S."/>
            <person name="Spatafora J."/>
            <person name="Crous P."/>
            <person name="Grigoriev I."/>
        </authorList>
    </citation>
    <scope>NUCLEOTIDE SEQUENCE</scope>
    <source>
        <strain evidence="2">CBS 675.92</strain>
    </source>
</reference>
<dbReference type="EMBL" id="ML976981">
    <property type="protein sequence ID" value="KAF1961369.1"/>
    <property type="molecule type" value="Genomic_DNA"/>
</dbReference>
<dbReference type="AlphaFoldDB" id="A0A6A5UBP3"/>
<gene>
    <name evidence="2" type="ORF">CC80DRAFT_236222</name>
</gene>
<sequence>MPIYDKKPQISTLTCSPSEHRSETSIGGSPDSRCQSLSSTPILDAQVTSPKQRLLADSPSFLKSALKATVPEHTIHPDQPGPG</sequence>
<evidence type="ECO:0000313" key="2">
    <source>
        <dbReference type="EMBL" id="KAF1961369.1"/>
    </source>
</evidence>
<protein>
    <submittedName>
        <fullName evidence="2">Uncharacterized protein</fullName>
    </submittedName>
</protein>
<feature type="region of interest" description="Disordered" evidence="1">
    <location>
        <begin position="1"/>
        <end position="39"/>
    </location>
</feature>
<keyword evidence="3" id="KW-1185">Reference proteome</keyword>
<evidence type="ECO:0000313" key="3">
    <source>
        <dbReference type="Proteomes" id="UP000800035"/>
    </source>
</evidence>
<accession>A0A6A5UBP3</accession>
<dbReference type="Proteomes" id="UP000800035">
    <property type="component" value="Unassembled WGS sequence"/>
</dbReference>
<feature type="compositionally biased region" description="Polar residues" evidence="1">
    <location>
        <begin position="24"/>
        <end position="39"/>
    </location>
</feature>
<evidence type="ECO:0000256" key="1">
    <source>
        <dbReference type="SAM" id="MobiDB-lite"/>
    </source>
</evidence>
<organism evidence="2 3">
    <name type="scientific">Byssothecium circinans</name>
    <dbReference type="NCBI Taxonomy" id="147558"/>
    <lineage>
        <taxon>Eukaryota</taxon>
        <taxon>Fungi</taxon>
        <taxon>Dikarya</taxon>
        <taxon>Ascomycota</taxon>
        <taxon>Pezizomycotina</taxon>
        <taxon>Dothideomycetes</taxon>
        <taxon>Pleosporomycetidae</taxon>
        <taxon>Pleosporales</taxon>
        <taxon>Massarineae</taxon>
        <taxon>Massarinaceae</taxon>
        <taxon>Byssothecium</taxon>
    </lineage>
</organism>